<name>A0AAV8WHT6_9CUCU</name>
<evidence type="ECO:0000313" key="8">
    <source>
        <dbReference type="EMBL" id="KAJ8926335.1"/>
    </source>
</evidence>
<dbReference type="GO" id="GO:0016459">
    <property type="term" value="C:myosin complex"/>
    <property type="evidence" value="ECO:0007669"/>
    <property type="project" value="UniProtKB-KW"/>
</dbReference>
<keyword evidence="5 6" id="KW-0009">Actin-binding</keyword>
<evidence type="ECO:0000256" key="3">
    <source>
        <dbReference type="ARBA" id="ARBA00023123"/>
    </source>
</evidence>
<dbReference type="PROSITE" id="PS51456">
    <property type="entry name" value="MYOSIN_MOTOR"/>
    <property type="match status" value="1"/>
</dbReference>
<evidence type="ECO:0000313" key="9">
    <source>
        <dbReference type="Proteomes" id="UP001162156"/>
    </source>
</evidence>
<dbReference type="SUPFAM" id="SSF52540">
    <property type="entry name" value="P-loop containing nucleoside triphosphate hydrolases"/>
    <property type="match status" value="1"/>
</dbReference>
<organism evidence="8 9">
    <name type="scientific">Rhamnusium bicolor</name>
    <dbReference type="NCBI Taxonomy" id="1586634"/>
    <lineage>
        <taxon>Eukaryota</taxon>
        <taxon>Metazoa</taxon>
        <taxon>Ecdysozoa</taxon>
        <taxon>Arthropoda</taxon>
        <taxon>Hexapoda</taxon>
        <taxon>Insecta</taxon>
        <taxon>Pterygota</taxon>
        <taxon>Neoptera</taxon>
        <taxon>Endopterygota</taxon>
        <taxon>Coleoptera</taxon>
        <taxon>Polyphaga</taxon>
        <taxon>Cucujiformia</taxon>
        <taxon>Chrysomeloidea</taxon>
        <taxon>Cerambycidae</taxon>
        <taxon>Lepturinae</taxon>
        <taxon>Rhagiini</taxon>
        <taxon>Rhamnusium</taxon>
    </lineage>
</organism>
<evidence type="ECO:0000256" key="1">
    <source>
        <dbReference type="ARBA" id="ARBA00022741"/>
    </source>
</evidence>
<keyword evidence="2" id="KW-0067">ATP-binding</keyword>
<comment type="similarity">
    <text evidence="6">Belongs to the TRAFAC class myosin-kinesin ATPase superfamily. Myosin family.</text>
</comment>
<dbReference type="AlphaFoldDB" id="A0AAV8WHT6"/>
<keyword evidence="3 6" id="KW-0518">Myosin</keyword>
<feature type="domain" description="Myosin motor" evidence="7">
    <location>
        <begin position="1"/>
        <end position="62"/>
    </location>
</feature>
<evidence type="ECO:0000256" key="5">
    <source>
        <dbReference type="ARBA" id="ARBA00023203"/>
    </source>
</evidence>
<evidence type="ECO:0000256" key="2">
    <source>
        <dbReference type="ARBA" id="ARBA00022840"/>
    </source>
</evidence>
<dbReference type="Proteomes" id="UP001162156">
    <property type="component" value="Unassembled WGS sequence"/>
</dbReference>
<proteinExistence type="inferred from homology"/>
<dbReference type="GO" id="GO:0007015">
    <property type="term" value="P:actin filament organization"/>
    <property type="evidence" value="ECO:0007669"/>
    <property type="project" value="TreeGrafter"/>
</dbReference>
<dbReference type="GO" id="GO:0051015">
    <property type="term" value="F:actin filament binding"/>
    <property type="evidence" value="ECO:0007669"/>
    <property type="project" value="TreeGrafter"/>
</dbReference>
<dbReference type="PANTHER" id="PTHR13140">
    <property type="entry name" value="MYOSIN"/>
    <property type="match status" value="1"/>
</dbReference>
<evidence type="ECO:0000256" key="4">
    <source>
        <dbReference type="ARBA" id="ARBA00023175"/>
    </source>
</evidence>
<dbReference type="GO" id="GO:0006897">
    <property type="term" value="P:endocytosis"/>
    <property type="evidence" value="ECO:0007669"/>
    <property type="project" value="TreeGrafter"/>
</dbReference>
<evidence type="ECO:0000259" key="7">
    <source>
        <dbReference type="PROSITE" id="PS51456"/>
    </source>
</evidence>
<evidence type="ECO:0000256" key="6">
    <source>
        <dbReference type="PROSITE-ProRule" id="PRU00782"/>
    </source>
</evidence>
<dbReference type="GO" id="GO:0005902">
    <property type="term" value="C:microvillus"/>
    <property type="evidence" value="ECO:0007669"/>
    <property type="project" value="TreeGrafter"/>
</dbReference>
<dbReference type="GO" id="GO:0030048">
    <property type="term" value="P:actin filament-based movement"/>
    <property type="evidence" value="ECO:0007669"/>
    <property type="project" value="TreeGrafter"/>
</dbReference>
<dbReference type="InterPro" id="IPR027417">
    <property type="entry name" value="P-loop_NTPase"/>
</dbReference>
<keyword evidence="1" id="KW-0547">Nucleotide-binding</keyword>
<dbReference type="GO" id="GO:0005886">
    <property type="term" value="C:plasma membrane"/>
    <property type="evidence" value="ECO:0007669"/>
    <property type="project" value="TreeGrafter"/>
</dbReference>
<accession>A0AAV8WHT6</accession>
<dbReference type="EMBL" id="JANEYF010005926">
    <property type="protein sequence ID" value="KAJ8926335.1"/>
    <property type="molecule type" value="Genomic_DNA"/>
</dbReference>
<keyword evidence="4" id="KW-0505">Motor protein</keyword>
<dbReference type="Gene3D" id="3.40.850.10">
    <property type="entry name" value="Kinesin motor domain"/>
    <property type="match status" value="1"/>
</dbReference>
<comment type="caution">
    <text evidence="8">The sequence shown here is derived from an EMBL/GenBank/DDBJ whole genome shotgun (WGS) entry which is preliminary data.</text>
</comment>
<reference evidence="8" key="1">
    <citation type="journal article" date="2023" name="Insect Mol. Biol.">
        <title>Genome sequencing provides insights into the evolution of gene families encoding plant cell wall-degrading enzymes in longhorned beetles.</title>
        <authorList>
            <person name="Shin N.R."/>
            <person name="Okamura Y."/>
            <person name="Kirsch R."/>
            <person name="Pauchet Y."/>
        </authorList>
    </citation>
    <scope>NUCLEOTIDE SEQUENCE</scope>
    <source>
        <strain evidence="8">RBIC_L_NR</strain>
    </source>
</reference>
<dbReference type="InterPro" id="IPR036961">
    <property type="entry name" value="Kinesin_motor_dom_sf"/>
</dbReference>
<dbReference type="InterPro" id="IPR001609">
    <property type="entry name" value="Myosin_head_motor_dom-like"/>
</dbReference>
<keyword evidence="9" id="KW-1185">Reference proteome</keyword>
<dbReference type="Pfam" id="PF00063">
    <property type="entry name" value="Myosin_head"/>
    <property type="match status" value="1"/>
</dbReference>
<protein>
    <recommendedName>
        <fullName evidence="7">Myosin motor domain-containing protein</fullName>
    </recommendedName>
</protein>
<dbReference type="GO" id="GO:0000146">
    <property type="term" value="F:microfilament motor activity"/>
    <property type="evidence" value="ECO:0007669"/>
    <property type="project" value="TreeGrafter"/>
</dbReference>
<dbReference type="PANTHER" id="PTHR13140:SF679">
    <property type="entry name" value="UNCONVENTIONAL MYOSIN IC"/>
    <property type="match status" value="1"/>
</dbReference>
<dbReference type="GO" id="GO:0005737">
    <property type="term" value="C:cytoplasm"/>
    <property type="evidence" value="ECO:0007669"/>
    <property type="project" value="TreeGrafter"/>
</dbReference>
<sequence>MTTGNPVGGNILNYLLEKSRVISQVPGERNFHIFYQLLSGASDDLLNQLSLKKKSGILLLPV</sequence>
<gene>
    <name evidence="8" type="ORF">NQ314_021320</name>
</gene>
<dbReference type="GO" id="GO:0005524">
    <property type="term" value="F:ATP binding"/>
    <property type="evidence" value="ECO:0007669"/>
    <property type="project" value="UniProtKB-KW"/>
</dbReference>
<comment type="caution">
    <text evidence="6">Lacks conserved residue(s) required for the propagation of feature annotation.</text>
</comment>